<keyword evidence="9" id="KW-0862">Zinc</keyword>
<evidence type="ECO:0000256" key="12">
    <source>
        <dbReference type="SAM" id="MobiDB-lite"/>
    </source>
</evidence>
<keyword evidence="4" id="KW-0808">Transferase</keyword>
<dbReference type="SMART" id="SM00184">
    <property type="entry name" value="RING"/>
    <property type="match status" value="2"/>
</dbReference>
<evidence type="ECO:0000259" key="13">
    <source>
        <dbReference type="PROSITE" id="PS50089"/>
    </source>
</evidence>
<evidence type="ECO:0000313" key="15">
    <source>
        <dbReference type="EMBL" id="SJL03907.1"/>
    </source>
</evidence>
<evidence type="ECO:0000256" key="6">
    <source>
        <dbReference type="ARBA" id="ARBA00022737"/>
    </source>
</evidence>
<evidence type="ECO:0000256" key="7">
    <source>
        <dbReference type="ARBA" id="ARBA00022771"/>
    </source>
</evidence>
<sequence length="638" mass="71048">MQTPYSSSFPGPTMDRQTSRPVNPSHFLAQVIKEKEKLVVHPGTSQYTIGGVSACGLASLNFARLVLDKEREGIQGVALLADIASVQAVEVSGVDRVHFSRFSGFSLGHRLHLFPMAGQSSSRSRNYLCSAPVSNINETDKLYLRISIGWSLRRNARVLHFFFFHRVAYRLPSDLEFASDNTSVAVITRPPEIIACAKVPTPEQNIYVIFDTHPRPTHPDGSGVTFLATVESAAKRLSDILSVDTSLLSESGLQWQAQLLANFSAHVFIPNDKWSTDPADLKQALLESSVTILTLQAQLSDLESRNQSLTSTTDRLEEEIDELQETCENLKRRQSQSHSRSIATTYVAATKWPAAPSGSSSSQQRTSGKKSKGKGRAQEHNIELELALKLQCEFEEEDRQLEQERRSLAATAQALFDCAICLDTFPMDSAARVVECNHVTCRNCLRQHLLTTLHDHRFPVFCPTCTDSDKKSILSETLVLDIGIPEKEYRVFEELQMSAFSILLHCQQCKKSAFVDRTEYQEAGIIACPLPKCNHTWCKSCQQTVDVTGPQHSCDGSSELDHLMKQRGWKYCPGCKTPVQKESGCNHMTCMSPGCNTHFCYICGGKIVQSALRGDIQAAVSDHYRRRCTLFEVPADEH</sequence>
<dbReference type="AlphaFoldDB" id="A0A284R5B5"/>
<keyword evidence="11" id="KW-0175">Coiled coil</keyword>
<feature type="coiled-coil region" evidence="11">
    <location>
        <begin position="292"/>
        <end position="340"/>
    </location>
</feature>
<dbReference type="InterPro" id="IPR013083">
    <property type="entry name" value="Znf_RING/FYVE/PHD"/>
</dbReference>
<evidence type="ECO:0000256" key="5">
    <source>
        <dbReference type="ARBA" id="ARBA00022723"/>
    </source>
</evidence>
<dbReference type="InterPro" id="IPR054694">
    <property type="entry name" value="Parkin-like_IBR"/>
</dbReference>
<organism evidence="15 16">
    <name type="scientific">Armillaria ostoyae</name>
    <name type="common">Armillaria root rot fungus</name>
    <dbReference type="NCBI Taxonomy" id="47428"/>
    <lineage>
        <taxon>Eukaryota</taxon>
        <taxon>Fungi</taxon>
        <taxon>Dikarya</taxon>
        <taxon>Basidiomycota</taxon>
        <taxon>Agaricomycotina</taxon>
        <taxon>Agaricomycetes</taxon>
        <taxon>Agaricomycetidae</taxon>
        <taxon>Agaricales</taxon>
        <taxon>Marasmiineae</taxon>
        <taxon>Physalacriaceae</taxon>
        <taxon>Armillaria</taxon>
    </lineage>
</organism>
<keyword evidence="7 10" id="KW-0863">Zinc-finger</keyword>
<dbReference type="OrthoDB" id="1431934at2759"/>
<keyword evidence="5" id="KW-0479">Metal-binding</keyword>
<feature type="region of interest" description="Disordered" evidence="12">
    <location>
        <begin position="353"/>
        <end position="378"/>
    </location>
</feature>
<dbReference type="CDD" id="cd20336">
    <property type="entry name" value="Rcat_RBR"/>
    <property type="match status" value="1"/>
</dbReference>
<feature type="compositionally biased region" description="Low complexity" evidence="12">
    <location>
        <begin position="357"/>
        <end position="366"/>
    </location>
</feature>
<feature type="region of interest" description="Disordered" evidence="12">
    <location>
        <begin position="1"/>
        <end position="22"/>
    </location>
</feature>
<dbReference type="SUPFAM" id="SSF57850">
    <property type="entry name" value="RING/U-box"/>
    <property type="match status" value="2"/>
</dbReference>
<evidence type="ECO:0000256" key="11">
    <source>
        <dbReference type="SAM" id="Coils"/>
    </source>
</evidence>
<comment type="catalytic activity">
    <reaction evidence="1">
        <text>[E2 ubiquitin-conjugating enzyme]-S-ubiquitinyl-L-cysteine + [acceptor protein]-L-lysine = [E2 ubiquitin-conjugating enzyme]-L-cysteine + [acceptor protein]-N(6)-ubiquitinyl-L-lysine.</text>
        <dbReference type="EC" id="2.3.2.31"/>
    </reaction>
</comment>
<protein>
    <recommendedName>
        <fullName evidence="3">RBR-type E3 ubiquitin transferase</fullName>
        <ecNumber evidence="3">2.3.2.31</ecNumber>
    </recommendedName>
</protein>
<accession>A0A284R5B5</accession>
<dbReference type="Proteomes" id="UP000219338">
    <property type="component" value="Unassembled WGS sequence"/>
</dbReference>
<gene>
    <name evidence="15" type="ORF">ARMOST_07264</name>
</gene>
<dbReference type="STRING" id="47428.A0A284R5B5"/>
<evidence type="ECO:0000256" key="9">
    <source>
        <dbReference type="ARBA" id="ARBA00022833"/>
    </source>
</evidence>
<dbReference type="Pfam" id="PF22605">
    <property type="entry name" value="IBR_2"/>
    <property type="match status" value="1"/>
</dbReference>
<dbReference type="GO" id="GO:0061630">
    <property type="term" value="F:ubiquitin protein ligase activity"/>
    <property type="evidence" value="ECO:0007669"/>
    <property type="project" value="UniProtKB-EC"/>
</dbReference>
<keyword evidence="6" id="KW-0677">Repeat</keyword>
<dbReference type="EC" id="2.3.2.31" evidence="3"/>
<dbReference type="PANTHER" id="PTHR11685">
    <property type="entry name" value="RBR FAMILY RING FINGER AND IBR DOMAIN-CONTAINING"/>
    <property type="match status" value="1"/>
</dbReference>
<dbReference type="EMBL" id="FUEG01000004">
    <property type="protein sequence ID" value="SJL03907.1"/>
    <property type="molecule type" value="Genomic_DNA"/>
</dbReference>
<keyword evidence="16" id="KW-1185">Reference proteome</keyword>
<dbReference type="Gene3D" id="3.30.40.10">
    <property type="entry name" value="Zinc/RING finger domain, C3HC4 (zinc finger)"/>
    <property type="match status" value="1"/>
</dbReference>
<dbReference type="Pfam" id="PF00097">
    <property type="entry name" value="zf-C3HC4"/>
    <property type="match status" value="1"/>
</dbReference>
<dbReference type="OMA" id="ARVVECN"/>
<evidence type="ECO:0000256" key="8">
    <source>
        <dbReference type="ARBA" id="ARBA00022786"/>
    </source>
</evidence>
<dbReference type="GO" id="GO:0008270">
    <property type="term" value="F:zinc ion binding"/>
    <property type="evidence" value="ECO:0007669"/>
    <property type="project" value="UniProtKB-KW"/>
</dbReference>
<keyword evidence="8" id="KW-0833">Ubl conjugation pathway</keyword>
<reference evidence="16" key="1">
    <citation type="journal article" date="2017" name="Nat. Ecol. Evol.">
        <title>Genome expansion and lineage-specific genetic innovations in the forest pathogenic fungi Armillaria.</title>
        <authorList>
            <person name="Sipos G."/>
            <person name="Prasanna A.N."/>
            <person name="Walter M.C."/>
            <person name="O'Connor E."/>
            <person name="Balint B."/>
            <person name="Krizsan K."/>
            <person name="Kiss B."/>
            <person name="Hess J."/>
            <person name="Varga T."/>
            <person name="Slot J."/>
            <person name="Riley R."/>
            <person name="Boka B."/>
            <person name="Rigling D."/>
            <person name="Barry K."/>
            <person name="Lee J."/>
            <person name="Mihaltcheva S."/>
            <person name="LaButti K."/>
            <person name="Lipzen A."/>
            <person name="Waldron R."/>
            <person name="Moloney N.M."/>
            <person name="Sperisen C."/>
            <person name="Kredics L."/>
            <person name="Vagvoelgyi C."/>
            <person name="Patrignani A."/>
            <person name="Fitzpatrick D."/>
            <person name="Nagy I."/>
            <person name="Doyle S."/>
            <person name="Anderson J.B."/>
            <person name="Grigoriev I.V."/>
            <person name="Gueldener U."/>
            <person name="Muensterkoetter M."/>
            <person name="Nagy L.G."/>
        </authorList>
    </citation>
    <scope>NUCLEOTIDE SEQUENCE [LARGE SCALE GENOMIC DNA]</scope>
    <source>
        <strain evidence="16">C18/9</strain>
    </source>
</reference>
<feature type="domain" description="RING-type" evidence="14">
    <location>
        <begin position="414"/>
        <end position="632"/>
    </location>
</feature>
<evidence type="ECO:0000256" key="2">
    <source>
        <dbReference type="ARBA" id="ARBA00004906"/>
    </source>
</evidence>
<evidence type="ECO:0000256" key="3">
    <source>
        <dbReference type="ARBA" id="ARBA00012251"/>
    </source>
</evidence>
<dbReference type="InterPro" id="IPR031127">
    <property type="entry name" value="E3_UB_ligase_RBR"/>
</dbReference>
<dbReference type="PROSITE" id="PS51873">
    <property type="entry name" value="TRIAD"/>
    <property type="match status" value="1"/>
</dbReference>
<proteinExistence type="predicted"/>
<dbReference type="InterPro" id="IPR018957">
    <property type="entry name" value="Znf_C3HC4_RING-type"/>
</dbReference>
<evidence type="ECO:0000256" key="1">
    <source>
        <dbReference type="ARBA" id="ARBA00001798"/>
    </source>
</evidence>
<evidence type="ECO:0000259" key="14">
    <source>
        <dbReference type="PROSITE" id="PS51873"/>
    </source>
</evidence>
<comment type="pathway">
    <text evidence="2">Protein modification; protein ubiquitination.</text>
</comment>
<dbReference type="InterPro" id="IPR001841">
    <property type="entry name" value="Znf_RING"/>
</dbReference>
<dbReference type="GO" id="GO:0016567">
    <property type="term" value="P:protein ubiquitination"/>
    <property type="evidence" value="ECO:0007669"/>
    <property type="project" value="InterPro"/>
</dbReference>
<evidence type="ECO:0000256" key="10">
    <source>
        <dbReference type="PROSITE-ProRule" id="PRU00175"/>
    </source>
</evidence>
<feature type="domain" description="RING-type" evidence="13">
    <location>
        <begin position="418"/>
        <end position="466"/>
    </location>
</feature>
<dbReference type="InterPro" id="IPR044066">
    <property type="entry name" value="TRIAD_supradom"/>
</dbReference>
<evidence type="ECO:0000256" key="4">
    <source>
        <dbReference type="ARBA" id="ARBA00022679"/>
    </source>
</evidence>
<dbReference type="Gene3D" id="1.20.120.1750">
    <property type="match status" value="1"/>
</dbReference>
<dbReference type="PROSITE" id="PS50089">
    <property type="entry name" value="ZF_RING_2"/>
    <property type="match status" value="1"/>
</dbReference>
<evidence type="ECO:0000313" key="16">
    <source>
        <dbReference type="Proteomes" id="UP000219338"/>
    </source>
</evidence>
<name>A0A284R5B5_ARMOS</name>